<feature type="binding site" evidence="12">
    <location>
        <position position="130"/>
    </location>
    <ligand>
        <name>Zn(2+)</name>
        <dbReference type="ChEBI" id="CHEBI:29105"/>
    </ligand>
</feature>
<dbReference type="GO" id="GO:0046872">
    <property type="term" value="F:metal ion binding"/>
    <property type="evidence" value="ECO:0007669"/>
    <property type="project" value="UniProtKB-KW"/>
</dbReference>
<dbReference type="Pfam" id="PF01979">
    <property type="entry name" value="Amidohydro_1"/>
    <property type="match status" value="1"/>
</dbReference>
<evidence type="ECO:0000256" key="10">
    <source>
        <dbReference type="PIRSR" id="PIRSR038994-1"/>
    </source>
</evidence>
<dbReference type="InterPro" id="IPR003764">
    <property type="entry name" value="GlcNAc_6-P_deAcase"/>
</dbReference>
<dbReference type="HOGENOM" id="CLU_032482_2_1_9"/>
<dbReference type="Gene3D" id="2.30.40.10">
    <property type="entry name" value="Urease, subunit C, domain 1"/>
    <property type="match status" value="1"/>
</dbReference>
<dbReference type="RefSeq" id="WP_044036672.1">
    <property type="nucleotide sequence ID" value="NZ_HG917868.1"/>
</dbReference>
<evidence type="ECO:0000256" key="12">
    <source>
        <dbReference type="PIRSR" id="PIRSR038994-3"/>
    </source>
</evidence>
<dbReference type="AlphaFoldDB" id="W6S112"/>
<keyword evidence="6 9" id="KW-0119">Carbohydrate metabolism</keyword>
<evidence type="ECO:0000256" key="1">
    <source>
        <dbReference type="ARBA" id="ARBA00010716"/>
    </source>
</evidence>
<dbReference type="GO" id="GO:0006046">
    <property type="term" value="P:N-acetylglucosamine catabolic process"/>
    <property type="evidence" value="ECO:0007669"/>
    <property type="project" value="TreeGrafter"/>
</dbReference>
<evidence type="ECO:0000259" key="13">
    <source>
        <dbReference type="Pfam" id="PF01979"/>
    </source>
</evidence>
<dbReference type="PATRIC" id="fig|1216932.3.peg.792"/>
<dbReference type="eggNOG" id="COG1820">
    <property type="taxonomic scope" value="Bacteria"/>
</dbReference>
<dbReference type="KEGG" id="clt:CM240_0807"/>
<dbReference type="CDD" id="cd00854">
    <property type="entry name" value="NagA"/>
    <property type="match status" value="1"/>
</dbReference>
<evidence type="ECO:0000313" key="15">
    <source>
        <dbReference type="Proteomes" id="UP000019426"/>
    </source>
</evidence>
<evidence type="ECO:0000256" key="3">
    <source>
        <dbReference type="ARBA" id="ARBA00018029"/>
    </source>
</evidence>
<feature type="binding site" evidence="11">
    <location>
        <begin position="217"/>
        <end position="218"/>
    </location>
    <ligand>
        <name>substrate</name>
    </ligand>
</feature>
<keyword evidence="15" id="KW-1185">Reference proteome</keyword>
<feature type="binding site" evidence="11">
    <location>
        <position position="248"/>
    </location>
    <ligand>
        <name>substrate</name>
    </ligand>
</feature>
<comment type="catalytic activity">
    <reaction evidence="7">
        <text>N-acetyl-D-glucosamine 6-phosphate + H2O = D-glucosamine 6-phosphate + acetate</text>
        <dbReference type="Rhea" id="RHEA:22936"/>
        <dbReference type="ChEBI" id="CHEBI:15377"/>
        <dbReference type="ChEBI" id="CHEBI:30089"/>
        <dbReference type="ChEBI" id="CHEBI:57513"/>
        <dbReference type="ChEBI" id="CHEBI:58725"/>
        <dbReference type="EC" id="3.5.1.25"/>
    </reaction>
</comment>
<feature type="binding site" evidence="12">
    <location>
        <position position="193"/>
    </location>
    <ligand>
        <name>Zn(2+)</name>
        <dbReference type="ChEBI" id="CHEBI:29105"/>
    </ligand>
</feature>
<dbReference type="PIRSF" id="PIRSF038994">
    <property type="entry name" value="NagA"/>
    <property type="match status" value="1"/>
</dbReference>
<dbReference type="Proteomes" id="UP000019426">
    <property type="component" value="Chromosome M2/40_rep1"/>
</dbReference>
<dbReference type="SUPFAM" id="SSF51556">
    <property type="entry name" value="Metallo-dependent hydrolases"/>
    <property type="match status" value="1"/>
</dbReference>
<evidence type="ECO:0000256" key="9">
    <source>
        <dbReference type="PIRNR" id="PIRNR038994"/>
    </source>
</evidence>
<dbReference type="NCBIfam" id="TIGR00221">
    <property type="entry name" value="nagA"/>
    <property type="match status" value="1"/>
</dbReference>
<dbReference type="InterPro" id="IPR006680">
    <property type="entry name" value="Amidohydro-rel"/>
</dbReference>
<feature type="binding site" evidence="11">
    <location>
        <position position="225"/>
    </location>
    <ligand>
        <name>substrate</name>
    </ligand>
</feature>
<comment type="pathway">
    <text evidence="8">Amino-sugar metabolism; N-acetylneuraminate degradation; D-fructose 6-phosphate from N-acetylneuraminate: step 4/5.</text>
</comment>
<protein>
    <recommendedName>
        <fullName evidence="3">N-acetylglucosamine-6-phosphate deacetylase</fullName>
        <ecNumber evidence="2">3.5.1.25</ecNumber>
    </recommendedName>
</protein>
<feature type="active site" description="Proton donor/acceptor" evidence="10">
    <location>
        <position position="271"/>
    </location>
</feature>
<evidence type="ECO:0000256" key="5">
    <source>
        <dbReference type="ARBA" id="ARBA00022801"/>
    </source>
</evidence>
<reference evidence="14 15" key="1">
    <citation type="submission" date="2013-11" db="EMBL/GenBank/DDBJ databases">
        <title>Complete genome sequence of Clostridum sp. M2/40.</title>
        <authorList>
            <person name="Wibberg D."/>
            <person name="Puehler A."/>
            <person name="Schlueter A."/>
        </authorList>
    </citation>
    <scope>NUCLEOTIDE SEQUENCE [LARGE SCALE GENOMIC DNA]</scope>
    <source>
        <strain evidence="15">M2/40</strain>
    </source>
</reference>
<dbReference type="FunFam" id="3.20.20.140:FF:000004">
    <property type="entry name" value="N-acetylglucosamine-6-phosphate deacetylase"/>
    <property type="match status" value="1"/>
</dbReference>
<organism evidence="14 15">
    <name type="scientific">Clostridium bornimense</name>
    <dbReference type="NCBI Taxonomy" id="1216932"/>
    <lineage>
        <taxon>Bacteria</taxon>
        <taxon>Bacillati</taxon>
        <taxon>Bacillota</taxon>
        <taxon>Clostridia</taxon>
        <taxon>Eubacteriales</taxon>
        <taxon>Clostridiaceae</taxon>
        <taxon>Clostridium</taxon>
    </lineage>
</organism>
<dbReference type="InterPro" id="IPR011059">
    <property type="entry name" value="Metal-dep_hydrolase_composite"/>
</dbReference>
<keyword evidence="4 12" id="KW-0479">Metal-binding</keyword>
<evidence type="ECO:0000256" key="7">
    <source>
        <dbReference type="ARBA" id="ARBA00047647"/>
    </source>
</evidence>
<dbReference type="Gene3D" id="3.20.20.140">
    <property type="entry name" value="Metal-dependent hydrolases"/>
    <property type="match status" value="1"/>
</dbReference>
<dbReference type="PANTHER" id="PTHR11113:SF14">
    <property type="entry name" value="N-ACETYLGLUCOSAMINE-6-PHOSPHATE DEACETYLASE"/>
    <property type="match status" value="1"/>
</dbReference>
<keyword evidence="5 9" id="KW-0378">Hydrolase</keyword>
<name>W6S112_9CLOT</name>
<comment type="similarity">
    <text evidence="1 9">Belongs to the metallo-dependent hydrolases superfamily. NagA family.</text>
</comment>
<feature type="binding site" evidence="11">
    <location>
        <begin position="304"/>
        <end position="306"/>
    </location>
    <ligand>
        <name>substrate</name>
    </ligand>
</feature>
<dbReference type="GO" id="GO:0008448">
    <property type="term" value="F:N-acetylglucosamine-6-phosphate deacetylase activity"/>
    <property type="evidence" value="ECO:0007669"/>
    <property type="project" value="UniProtKB-EC"/>
</dbReference>
<dbReference type="EMBL" id="HG917868">
    <property type="protein sequence ID" value="CDM67972.1"/>
    <property type="molecule type" value="Genomic_DNA"/>
</dbReference>
<accession>W6S112</accession>
<dbReference type="PANTHER" id="PTHR11113">
    <property type="entry name" value="N-ACETYLGLUCOSAMINE-6-PHOSPHATE DEACETYLASE"/>
    <property type="match status" value="1"/>
</dbReference>
<evidence type="ECO:0000256" key="11">
    <source>
        <dbReference type="PIRSR" id="PIRSR038994-2"/>
    </source>
</evidence>
<dbReference type="OrthoDB" id="9776488at2"/>
<dbReference type="EC" id="3.5.1.25" evidence="2"/>
<sequence length="380" mass="41864">MRGIINGKIILENTILENHILLFDKKIIDILPINAVSNLNDIEIINANGEFVSPGFIDIHIHGTNNYDTMDGTSEALNVISKTICKNGVTSFLPATMTMDKESIYKALDNIRNSMTSFLPGSEILGAHLEGPFINEKFKGAQQSKHIIKPSIDFIENYIDIIKIITLAPEIDNGKDFIKHVINNYNIKISIGHSAASYEETMEGINLGITGCTHTFNAMPPMLNRNPSILGAAFNSDIYCELIADTIHVSPYMFSVLLKIKGADKIILITDSMRAASSTNEISELGGQTVYLKDNSARLEDGTLAGSILTLNTAVKNFLNNTSISINDVIKMVTINPAKYLDLHDRGNLKKGSFANITIFNKDIDILHTIVKGKSVFYKK</sequence>
<evidence type="ECO:0000256" key="8">
    <source>
        <dbReference type="ARBA" id="ARBA00060590"/>
    </source>
</evidence>
<evidence type="ECO:0000256" key="2">
    <source>
        <dbReference type="ARBA" id="ARBA00011899"/>
    </source>
</evidence>
<evidence type="ECO:0000313" key="14">
    <source>
        <dbReference type="EMBL" id="CDM67972.1"/>
    </source>
</evidence>
<proteinExistence type="inferred from homology"/>
<dbReference type="STRING" id="1216932.CM240_0807"/>
<feature type="binding site" evidence="11">
    <location>
        <position position="141"/>
    </location>
    <ligand>
        <name>substrate</name>
    </ligand>
</feature>
<feature type="binding site" evidence="12">
    <location>
        <position position="214"/>
    </location>
    <ligand>
        <name>Zn(2+)</name>
        <dbReference type="ChEBI" id="CHEBI:29105"/>
    </ligand>
</feature>
<evidence type="ECO:0000256" key="4">
    <source>
        <dbReference type="ARBA" id="ARBA00022723"/>
    </source>
</evidence>
<gene>
    <name evidence="14" type="primary">nagA</name>
    <name evidence="14" type="ORF">CM240_0807</name>
</gene>
<comment type="cofactor">
    <cofactor evidence="12">
        <name>a divalent metal cation</name>
        <dbReference type="ChEBI" id="CHEBI:60240"/>
    </cofactor>
    <text evidence="12">Binds 1 divalent metal cation per subunit.</text>
</comment>
<evidence type="ECO:0000256" key="6">
    <source>
        <dbReference type="ARBA" id="ARBA00023277"/>
    </source>
</evidence>
<feature type="domain" description="Amidohydrolase-related" evidence="13">
    <location>
        <begin position="51"/>
        <end position="376"/>
    </location>
</feature>
<dbReference type="SUPFAM" id="SSF51338">
    <property type="entry name" value="Composite domain of metallo-dependent hydrolases"/>
    <property type="match status" value="1"/>
</dbReference>
<dbReference type="InterPro" id="IPR032466">
    <property type="entry name" value="Metal_Hydrolase"/>
</dbReference>